<reference evidence="2" key="1">
    <citation type="submission" date="2016-09" db="EMBL/GenBank/DDBJ databases">
        <authorList>
            <person name="Gulvik C.A."/>
        </authorList>
    </citation>
    <scope>NUCLEOTIDE SEQUENCE [LARGE SCALE GENOMIC DNA]</scope>
    <source>
        <strain evidence="2">DSM 23328</strain>
    </source>
</reference>
<dbReference type="EMBL" id="MIJZ01000017">
    <property type="protein sequence ID" value="OEG09010.1"/>
    <property type="molecule type" value="Genomic_DNA"/>
</dbReference>
<name>A0A1E5G9S3_9ENTE</name>
<gene>
    <name evidence="1" type="ORF">BCR21_15660</name>
</gene>
<proteinExistence type="predicted"/>
<keyword evidence="2" id="KW-1185">Reference proteome</keyword>
<sequence>MLIKNKKYHLIKEQELIAIYNIQEQKVEKLIKVDPLLIECYLEVNSTKAIAEQQEKYHHVLTNLQKAWPDLIVDMDGEKLEQLIELEEAAREFARLNHHYFSLKEEMIFINVKETLSFYTVNNFSKSVDFKFSLLKDIHQYTAFSNKKKGEQKEINLIDIASFEKEELQYFETMMLRDDSIRIYYYNTVQDVVLGEGLVGSDYGCLFCNKDELPDTSEITAEVSSLIASLLQFEIIKYNRNLLAFLNEDITLTKGKKFLINKSTFEAQDIHIKRSSVCTCCAGGTVRKVV</sequence>
<dbReference type="STRING" id="903984.BCR21_15660"/>
<evidence type="ECO:0000313" key="2">
    <source>
        <dbReference type="Proteomes" id="UP000094068"/>
    </source>
</evidence>
<comment type="caution">
    <text evidence="1">The sequence shown here is derived from an EMBL/GenBank/DDBJ whole genome shotgun (WGS) entry which is preliminary data.</text>
</comment>
<dbReference type="RefSeq" id="WP_069647470.1">
    <property type="nucleotide sequence ID" value="NZ_MIJZ01000017.1"/>
</dbReference>
<dbReference type="Proteomes" id="UP000094068">
    <property type="component" value="Unassembled WGS sequence"/>
</dbReference>
<dbReference type="AlphaFoldDB" id="A0A1E5G9S3"/>
<accession>A0A1E5G9S3</accession>
<organism evidence="1 2">
    <name type="scientific">Enterococcus ureasiticus</name>
    <dbReference type="NCBI Taxonomy" id="903984"/>
    <lineage>
        <taxon>Bacteria</taxon>
        <taxon>Bacillati</taxon>
        <taxon>Bacillota</taxon>
        <taxon>Bacilli</taxon>
        <taxon>Lactobacillales</taxon>
        <taxon>Enterococcaceae</taxon>
        <taxon>Enterococcus</taxon>
    </lineage>
</organism>
<evidence type="ECO:0000313" key="1">
    <source>
        <dbReference type="EMBL" id="OEG09010.1"/>
    </source>
</evidence>
<protein>
    <submittedName>
        <fullName evidence="1">Uncharacterized protein</fullName>
    </submittedName>
</protein>